<evidence type="ECO:0000313" key="8">
    <source>
        <dbReference type="EMBL" id="KAJ8920076.1"/>
    </source>
</evidence>
<feature type="transmembrane region" description="Helical" evidence="7">
    <location>
        <begin position="268"/>
        <end position="289"/>
    </location>
</feature>
<dbReference type="SUPFAM" id="SSF103473">
    <property type="entry name" value="MFS general substrate transporter"/>
    <property type="match status" value="1"/>
</dbReference>
<dbReference type="AlphaFoldDB" id="A0AAV8W1X2"/>
<dbReference type="GO" id="GO:0005886">
    <property type="term" value="C:plasma membrane"/>
    <property type="evidence" value="ECO:0007669"/>
    <property type="project" value="TreeGrafter"/>
</dbReference>
<proteinExistence type="inferred from homology"/>
<evidence type="ECO:0000313" key="9">
    <source>
        <dbReference type="Proteomes" id="UP001159042"/>
    </source>
</evidence>
<keyword evidence="3" id="KW-0813">Transport</keyword>
<keyword evidence="9" id="KW-1185">Reference proteome</keyword>
<feature type="transmembrane region" description="Helical" evidence="7">
    <location>
        <begin position="304"/>
        <end position="324"/>
    </location>
</feature>
<reference evidence="8 9" key="1">
    <citation type="journal article" date="2023" name="Insect Mol. Biol.">
        <title>Genome sequencing provides insights into the evolution of gene families encoding plant cell wall-degrading enzymes in longhorned beetles.</title>
        <authorList>
            <person name="Shin N.R."/>
            <person name="Okamura Y."/>
            <person name="Kirsch R."/>
            <person name="Pauchet Y."/>
        </authorList>
    </citation>
    <scope>NUCLEOTIDE SEQUENCE [LARGE SCALE GENOMIC DNA]</scope>
    <source>
        <strain evidence="8">EAD_L_NR</strain>
    </source>
</reference>
<keyword evidence="4 7" id="KW-0812">Transmembrane</keyword>
<feature type="non-terminal residue" evidence="8">
    <location>
        <position position="1"/>
    </location>
</feature>
<feature type="transmembrane region" description="Helical" evidence="7">
    <location>
        <begin position="113"/>
        <end position="135"/>
    </location>
</feature>
<dbReference type="GO" id="GO:0005337">
    <property type="term" value="F:nucleoside transmembrane transporter activity"/>
    <property type="evidence" value="ECO:0007669"/>
    <property type="project" value="InterPro"/>
</dbReference>
<feature type="transmembrane region" description="Helical" evidence="7">
    <location>
        <begin position="29"/>
        <end position="52"/>
    </location>
</feature>
<dbReference type="PRINTS" id="PR01130">
    <property type="entry name" value="DERENTRNSPRT"/>
</dbReference>
<gene>
    <name evidence="8" type="ORF">NQ315_011730</name>
</gene>
<evidence type="ECO:0000256" key="6">
    <source>
        <dbReference type="ARBA" id="ARBA00023136"/>
    </source>
</evidence>
<evidence type="ECO:0000256" key="7">
    <source>
        <dbReference type="SAM" id="Phobius"/>
    </source>
</evidence>
<comment type="subcellular location">
    <subcellularLocation>
        <location evidence="1">Membrane</location>
        <topology evidence="1">Multi-pass membrane protein</topology>
    </subcellularLocation>
</comment>
<feature type="transmembrane region" description="Helical" evidence="7">
    <location>
        <begin position="181"/>
        <end position="203"/>
    </location>
</feature>
<dbReference type="PANTHER" id="PTHR10332:SF88">
    <property type="entry name" value="EQUILIBRATIVE NUCLEOSIDE TRANSPORTER 1, ISOFORM A"/>
    <property type="match status" value="1"/>
</dbReference>
<evidence type="ECO:0000256" key="4">
    <source>
        <dbReference type="ARBA" id="ARBA00022692"/>
    </source>
</evidence>
<dbReference type="EMBL" id="JANEYG010000015">
    <property type="protein sequence ID" value="KAJ8920076.1"/>
    <property type="molecule type" value="Genomic_DNA"/>
</dbReference>
<dbReference type="InterPro" id="IPR036259">
    <property type="entry name" value="MFS_trans_sf"/>
</dbReference>
<comment type="similarity">
    <text evidence="2">Belongs to the SLC29A/ENT transporter (TC 2.A.57) family.</text>
</comment>
<feature type="transmembrane region" description="Helical" evidence="7">
    <location>
        <begin position="141"/>
        <end position="169"/>
    </location>
</feature>
<dbReference type="Pfam" id="PF01733">
    <property type="entry name" value="Nucleoside_tran"/>
    <property type="match status" value="2"/>
</dbReference>
<dbReference type="PANTHER" id="PTHR10332">
    <property type="entry name" value="EQUILIBRATIVE NUCLEOSIDE TRANSPORTER"/>
    <property type="match status" value="1"/>
</dbReference>
<dbReference type="InterPro" id="IPR002259">
    <property type="entry name" value="Eqnu_transpt"/>
</dbReference>
<evidence type="ECO:0000256" key="3">
    <source>
        <dbReference type="ARBA" id="ARBA00022448"/>
    </source>
</evidence>
<comment type="caution">
    <text evidence="8">The sequence shown here is derived from an EMBL/GenBank/DDBJ whole genome shotgun (WGS) entry which is preliminary data.</text>
</comment>
<evidence type="ECO:0000256" key="5">
    <source>
        <dbReference type="ARBA" id="ARBA00022989"/>
    </source>
</evidence>
<evidence type="ECO:0000256" key="1">
    <source>
        <dbReference type="ARBA" id="ARBA00004141"/>
    </source>
</evidence>
<name>A0AAV8W1X2_9CUCU</name>
<feature type="transmembrane region" description="Helical" evidence="7">
    <location>
        <begin position="209"/>
        <end position="229"/>
    </location>
</feature>
<organism evidence="8 9">
    <name type="scientific">Exocentrus adspersus</name>
    <dbReference type="NCBI Taxonomy" id="1586481"/>
    <lineage>
        <taxon>Eukaryota</taxon>
        <taxon>Metazoa</taxon>
        <taxon>Ecdysozoa</taxon>
        <taxon>Arthropoda</taxon>
        <taxon>Hexapoda</taxon>
        <taxon>Insecta</taxon>
        <taxon>Pterygota</taxon>
        <taxon>Neoptera</taxon>
        <taxon>Endopterygota</taxon>
        <taxon>Coleoptera</taxon>
        <taxon>Polyphaga</taxon>
        <taxon>Cucujiformia</taxon>
        <taxon>Chrysomeloidea</taxon>
        <taxon>Cerambycidae</taxon>
        <taxon>Lamiinae</taxon>
        <taxon>Acanthocinini</taxon>
        <taxon>Exocentrus</taxon>
    </lineage>
</organism>
<protein>
    <recommendedName>
        <fullName evidence="10">Equilibrative nucleoside transporter 3-like protein</fullName>
    </recommendedName>
</protein>
<dbReference type="Proteomes" id="UP001159042">
    <property type="component" value="Unassembled WGS sequence"/>
</dbReference>
<evidence type="ECO:0000256" key="2">
    <source>
        <dbReference type="ARBA" id="ARBA00007965"/>
    </source>
</evidence>
<evidence type="ECO:0008006" key="10">
    <source>
        <dbReference type="Google" id="ProtNLM"/>
    </source>
</evidence>
<sequence length="432" mass="47495">VASTDEATIEMLDISEKKPDSSESPPRDALYLVHLLFLLFGIMHLLPISFFVTANDYWMYKFRNTSASTIDPNDRSQFQSHFASGSIIAQSVPTVICLVLSTIFAYKIRARPRVLASLAVLACSFLISTAFIKVVTDTWQAWFFATTMAILAIMNGVLALFQVSSFALLSKFPSRYMKTFLIGQGVGGIFSSALQVLSLAIATSSEASAIIYFTLGSVLTSSTLLLYYFSDNLAYYRYQISNSVEDTKRDIISGPEFKDVSCRIWSSLVIVTAGALAFVPTHPSIAALVVSEYQGQGYAWNDKYFVAVVTFLFSDICALIGRVVAAAFTKTLSGTWLSVISVLRMVAFVPLFIFCNALPRKHLPVLFPHDWQYILILGSFFVSSGYLFNIAFLNVTKLAPGKEETAYLLLQTCIGIVGAVFSPVGVVCVNIL</sequence>
<feature type="transmembrane region" description="Helical" evidence="7">
    <location>
        <begin position="371"/>
        <end position="395"/>
    </location>
</feature>
<keyword evidence="5 7" id="KW-1133">Transmembrane helix</keyword>
<feature type="transmembrane region" description="Helical" evidence="7">
    <location>
        <begin position="407"/>
        <end position="427"/>
    </location>
</feature>
<feature type="transmembrane region" description="Helical" evidence="7">
    <location>
        <begin position="336"/>
        <end position="359"/>
    </location>
</feature>
<keyword evidence="6 7" id="KW-0472">Membrane</keyword>
<accession>A0AAV8W1X2</accession>
<feature type="transmembrane region" description="Helical" evidence="7">
    <location>
        <begin position="87"/>
        <end position="106"/>
    </location>
</feature>